<feature type="region of interest" description="Disordered" evidence="1">
    <location>
        <begin position="1"/>
        <end position="37"/>
    </location>
</feature>
<dbReference type="EMBL" id="BAAANN010000058">
    <property type="protein sequence ID" value="GAA1991234.1"/>
    <property type="molecule type" value="Genomic_DNA"/>
</dbReference>
<keyword evidence="3" id="KW-1185">Reference proteome</keyword>
<name>A0ABN2SSJ3_9PSEU</name>
<proteinExistence type="predicted"/>
<dbReference type="Proteomes" id="UP001501116">
    <property type="component" value="Unassembled WGS sequence"/>
</dbReference>
<accession>A0ABN2SSJ3</accession>
<reference evidence="2 3" key="1">
    <citation type="journal article" date="2019" name="Int. J. Syst. Evol. Microbiol.">
        <title>The Global Catalogue of Microorganisms (GCM) 10K type strain sequencing project: providing services to taxonomists for standard genome sequencing and annotation.</title>
        <authorList>
            <consortium name="The Broad Institute Genomics Platform"/>
            <consortium name="The Broad Institute Genome Sequencing Center for Infectious Disease"/>
            <person name="Wu L."/>
            <person name="Ma J."/>
        </authorList>
    </citation>
    <scope>NUCLEOTIDE SEQUENCE [LARGE SCALE GENOMIC DNA]</scope>
    <source>
        <strain evidence="2 3">JCM 14545</strain>
    </source>
</reference>
<gene>
    <name evidence="2" type="ORF">GCM10009754_82210</name>
</gene>
<evidence type="ECO:0000256" key="1">
    <source>
        <dbReference type="SAM" id="MobiDB-lite"/>
    </source>
</evidence>
<evidence type="ECO:0000313" key="3">
    <source>
        <dbReference type="Proteomes" id="UP001501116"/>
    </source>
</evidence>
<sequence length="125" mass="13895">MEPRTGGTGEQGLGTEDLLSAEPGEPERVPAADAAGDGPQLFAEQEIGRFREDWQSVQIRFVDDPQRAVREADELVAAVIRSLASTFAEHKTELESQWSQGEAATEDLRLAFRQYRAFFNQLLDT</sequence>
<comment type="caution">
    <text evidence="2">The sequence shown here is derived from an EMBL/GenBank/DDBJ whole genome shotgun (WGS) entry which is preliminary data.</text>
</comment>
<evidence type="ECO:0000313" key="2">
    <source>
        <dbReference type="EMBL" id="GAA1991234.1"/>
    </source>
</evidence>
<protein>
    <submittedName>
        <fullName evidence="2">Uncharacterized protein</fullName>
    </submittedName>
</protein>
<organism evidence="2 3">
    <name type="scientific">Amycolatopsis minnesotensis</name>
    <dbReference type="NCBI Taxonomy" id="337894"/>
    <lineage>
        <taxon>Bacteria</taxon>
        <taxon>Bacillati</taxon>
        <taxon>Actinomycetota</taxon>
        <taxon>Actinomycetes</taxon>
        <taxon>Pseudonocardiales</taxon>
        <taxon>Pseudonocardiaceae</taxon>
        <taxon>Amycolatopsis</taxon>
    </lineage>
</organism>
<feature type="compositionally biased region" description="Gly residues" evidence="1">
    <location>
        <begin position="1"/>
        <end position="12"/>
    </location>
</feature>
<dbReference type="RefSeq" id="WP_344431242.1">
    <property type="nucleotide sequence ID" value="NZ_BAAANN010000058.1"/>
</dbReference>